<dbReference type="PRINTS" id="PR02031">
    <property type="entry name" value="CYSSERRICHNP"/>
</dbReference>
<keyword evidence="8" id="KW-0539">Nucleus</keyword>
<keyword evidence="5" id="KW-0238">DNA-binding</keyword>
<evidence type="ECO:0000256" key="6">
    <source>
        <dbReference type="ARBA" id="ARBA00023159"/>
    </source>
</evidence>
<dbReference type="GO" id="GO:0005634">
    <property type="term" value="C:nucleus"/>
    <property type="evidence" value="ECO:0007669"/>
    <property type="project" value="UniProtKB-SubCell"/>
</dbReference>
<dbReference type="GO" id="GO:0000981">
    <property type="term" value="F:DNA-binding transcription factor activity, RNA polymerase II-specific"/>
    <property type="evidence" value="ECO:0007669"/>
    <property type="project" value="TreeGrafter"/>
</dbReference>
<sequence length="826" mass="87478">MLARAMSGLLKRKYEEVYDEDQCYSSSSSAYSGWDSEGESCYSDTLDSTPSNPGSPDTHYNIKSILKKAKSEQGGRGNVTFDTVTVFLFPRCQGFSSVPSRGGCSLGMMQRHSALRRYTLDEYAVEQRILRREKLLNRLREEKLDALKQKLTTGGTVESEEADRLTVEDIPEDEMDISSCNLDDGSFLHPYPSKRRQALLKAAGVKMDKEEKRQLQQLRVSREDCGCDCQGFCEPETCACSLAGIKCQMDHSSFPCGCTKDGCCNLEGRIEFNSSRVQTHYIHTIMKLELEKRLEETSGPEEEDLGETAPCHYYNNPLSDLPSIPDRPSFHFSSKLAAVRENSCSSDMTDSSASSGGSEYSEEGVELGRRSREDGPLLDDVDENGLSRILSFSDIDDNDDYNVNNRVVNDNRCCPEQRLQQQPWMLTGFSTADFPEDNDNLEVHRDNRAMAISQLLDDNANQGNALFHCSVPNVPSSSVDCPNTPSSSVDCPNTPSSSVDCPNTPSSSVDCPNTPSSSVDCPNTPSSSVDCPNTPSSSVDCPNTPSSSVDCPNTPSSSVDCPNTPSSSVDCPNTPSSSVDGTAASLSSVDGTAASLSSVDGTAASLSSVDGTAASLSSVDGTAASLSSVDGTAASLSSVDGTAASLSSVDGTAASLSSVDGTAASLSSVDGTAASLSSVDGTAASLSSVDGTAASLSSVDGTAASLSSLDCPNIPSSSVDGTAASLSSVDGTAASYMDPSLSSESDMEFFDGFCLGPSSLYNSLKEYQHMDTFFHFQLPSYPSSQSQASDPGACLLESLIGLSESVPEPPATFRQSSVWRKPSGVN</sequence>
<evidence type="ECO:0000256" key="4">
    <source>
        <dbReference type="ARBA" id="ARBA00023015"/>
    </source>
</evidence>
<dbReference type="Proteomes" id="UP000808372">
    <property type="component" value="Chromosome 33"/>
</dbReference>
<protein>
    <submittedName>
        <fullName evidence="12">Cysteine/serine-rich nuclear protein 2-like</fullName>
    </submittedName>
</protein>
<evidence type="ECO:0000256" key="5">
    <source>
        <dbReference type="ARBA" id="ARBA00023125"/>
    </source>
</evidence>
<evidence type="ECO:0000256" key="2">
    <source>
        <dbReference type="ARBA" id="ARBA00008548"/>
    </source>
</evidence>
<keyword evidence="11" id="KW-1185">Reference proteome</keyword>
<feature type="compositionally biased region" description="Basic and acidic residues" evidence="9">
    <location>
        <begin position="366"/>
        <end position="375"/>
    </location>
</feature>
<feature type="region of interest" description="Disordered" evidence="9">
    <location>
        <begin position="343"/>
        <end position="382"/>
    </location>
</feature>
<evidence type="ECO:0000256" key="1">
    <source>
        <dbReference type="ARBA" id="ARBA00004123"/>
    </source>
</evidence>
<dbReference type="InterPro" id="IPR031972">
    <property type="entry name" value="CSRNP_N"/>
</dbReference>
<dbReference type="SUPFAM" id="SSF141571">
    <property type="entry name" value="Pentapeptide repeat-like"/>
    <property type="match status" value="1"/>
</dbReference>
<feature type="region of interest" description="Disordered" evidence="9">
    <location>
        <begin position="479"/>
        <end position="584"/>
    </location>
</feature>
<feature type="compositionally biased region" description="Low complexity" evidence="9">
    <location>
        <begin position="343"/>
        <end position="359"/>
    </location>
</feature>
<comment type="subcellular location">
    <subcellularLocation>
        <location evidence="1">Nucleus</location>
    </subcellularLocation>
</comment>
<dbReference type="GO" id="GO:0006915">
    <property type="term" value="P:apoptotic process"/>
    <property type="evidence" value="ECO:0007669"/>
    <property type="project" value="UniProtKB-KW"/>
</dbReference>
<name>A0A8U0PRC4_SALNM</name>
<dbReference type="RefSeq" id="XP_038829176.1">
    <property type="nucleotide sequence ID" value="XM_038973248.1"/>
</dbReference>
<evidence type="ECO:0000313" key="11">
    <source>
        <dbReference type="Proteomes" id="UP000808372"/>
    </source>
</evidence>
<keyword evidence="4" id="KW-0805">Transcription regulation</keyword>
<organism evidence="11 12">
    <name type="scientific">Salvelinus namaycush</name>
    <name type="common">Lake trout</name>
    <name type="synonym">Salmo namaycush</name>
    <dbReference type="NCBI Taxonomy" id="8040"/>
    <lineage>
        <taxon>Eukaryota</taxon>
        <taxon>Metazoa</taxon>
        <taxon>Chordata</taxon>
        <taxon>Craniata</taxon>
        <taxon>Vertebrata</taxon>
        <taxon>Euteleostomi</taxon>
        <taxon>Actinopterygii</taxon>
        <taxon>Neopterygii</taxon>
        <taxon>Teleostei</taxon>
        <taxon>Protacanthopterygii</taxon>
        <taxon>Salmoniformes</taxon>
        <taxon>Salmonidae</taxon>
        <taxon>Salmoninae</taxon>
        <taxon>Salvelinus</taxon>
    </lineage>
</organism>
<evidence type="ECO:0000256" key="7">
    <source>
        <dbReference type="ARBA" id="ARBA00023163"/>
    </source>
</evidence>
<proteinExistence type="inferred from homology"/>
<reference evidence="12" key="1">
    <citation type="submission" date="2025-08" db="UniProtKB">
        <authorList>
            <consortium name="RefSeq"/>
        </authorList>
    </citation>
    <scope>IDENTIFICATION</scope>
    <source>
        <tissue evidence="12">White muscle</tissue>
    </source>
</reference>
<dbReference type="KEGG" id="snh:120028087"/>
<evidence type="ECO:0000256" key="9">
    <source>
        <dbReference type="SAM" id="MobiDB-lite"/>
    </source>
</evidence>
<evidence type="ECO:0000313" key="12">
    <source>
        <dbReference type="RefSeq" id="XP_038829176.1"/>
    </source>
</evidence>
<feature type="domain" description="Cysteine/serine-rich nuclear protein N-terminal" evidence="10">
    <location>
        <begin position="77"/>
        <end position="292"/>
    </location>
</feature>
<evidence type="ECO:0000256" key="3">
    <source>
        <dbReference type="ARBA" id="ARBA00022703"/>
    </source>
</evidence>
<dbReference type="InterPro" id="IPR023260">
    <property type="entry name" value="Cys/Ser-rich_nuc_prot"/>
</dbReference>
<dbReference type="AlphaFoldDB" id="A0A8U0PRC4"/>
<keyword evidence="3" id="KW-0053">Apoptosis</keyword>
<evidence type="ECO:0000259" key="10">
    <source>
        <dbReference type="Pfam" id="PF16019"/>
    </source>
</evidence>
<dbReference type="PANTHER" id="PTHR13580:SF10">
    <property type="entry name" value="CYSTEINE_SERINE-RICH NUCLEAR PROTEIN 1"/>
    <property type="match status" value="1"/>
</dbReference>
<evidence type="ECO:0000256" key="8">
    <source>
        <dbReference type="ARBA" id="ARBA00023242"/>
    </source>
</evidence>
<keyword evidence="7" id="KW-0804">Transcription</keyword>
<comment type="similarity">
    <text evidence="2">Belongs to the AXUD1 family.</text>
</comment>
<feature type="region of interest" description="Disordered" evidence="9">
    <location>
        <begin position="807"/>
        <end position="826"/>
    </location>
</feature>
<accession>A0A8U0PRC4</accession>
<dbReference type="Pfam" id="PF16019">
    <property type="entry name" value="CSRNP_N"/>
    <property type="match status" value="1"/>
</dbReference>
<keyword evidence="6" id="KW-0010">Activator</keyword>
<dbReference type="GeneID" id="120028087"/>
<gene>
    <name evidence="12" type="primary">LOC120028087</name>
</gene>
<dbReference type="GO" id="GO:0043565">
    <property type="term" value="F:sequence-specific DNA binding"/>
    <property type="evidence" value="ECO:0007669"/>
    <property type="project" value="TreeGrafter"/>
</dbReference>
<dbReference type="PANTHER" id="PTHR13580">
    <property type="entry name" value="TGF-BETA INDUCED APOPTOSIS PROTEIN"/>
    <property type="match status" value="1"/>
</dbReference>
<dbReference type="Gene3D" id="2.160.20.80">
    <property type="entry name" value="E3 ubiquitin-protein ligase SopA"/>
    <property type="match status" value="1"/>
</dbReference>